<dbReference type="InterPro" id="IPR000421">
    <property type="entry name" value="FA58C"/>
</dbReference>
<feature type="domain" description="F5/8 type C" evidence="1">
    <location>
        <begin position="1"/>
        <end position="146"/>
    </location>
</feature>
<dbReference type="PANTHER" id="PTHR45713">
    <property type="entry name" value="FTP DOMAIN-CONTAINING PROTEIN"/>
    <property type="match status" value="1"/>
</dbReference>
<name>A0A060QEU9_9PROT</name>
<dbReference type="PROSITE" id="PS50022">
    <property type="entry name" value="FA58C_3"/>
    <property type="match status" value="1"/>
</dbReference>
<evidence type="ECO:0000313" key="3">
    <source>
        <dbReference type="Proteomes" id="UP000027583"/>
    </source>
</evidence>
<dbReference type="Pfam" id="PF00754">
    <property type="entry name" value="F5_F8_type_C"/>
    <property type="match status" value="1"/>
</dbReference>
<proteinExistence type="predicted"/>
<dbReference type="InterPro" id="IPR008979">
    <property type="entry name" value="Galactose-bd-like_sf"/>
</dbReference>
<evidence type="ECO:0000313" key="2">
    <source>
        <dbReference type="EMBL" id="CDG39465.1"/>
    </source>
</evidence>
<dbReference type="InterPro" id="IPR051941">
    <property type="entry name" value="BG_Antigen-Binding_Lectin"/>
</dbReference>
<dbReference type="Gene3D" id="2.60.120.260">
    <property type="entry name" value="Galactose-binding domain-like"/>
    <property type="match status" value="1"/>
</dbReference>
<dbReference type="SUPFAM" id="SSF49785">
    <property type="entry name" value="Galactose-binding domain-like"/>
    <property type="match status" value="1"/>
</dbReference>
<sequence>MPALIDLALGRSATQSSKHPDTSSLPLSQVAGEAVQPAHSDSSFHTASEWFPWWQVDLESVCRIEKVILSNTDYWPIRSKMFTILVSIDGEAWLEVYSRTDHTLFGGDEDSACEVSLTTPAIARFVRIRLDNWNPLHLKRVQVLGRTLDASLLHAPKRRVFQEAAGPTVFATNFNEEDGFLETYIENFLHFTGEDCHLIVNFPASREIPDTALTGHPRVHVFNGRVSRSKWGGTLLLGHIESYGEALRVVPKFAYFCTCASNGLFVRPFNASDAIRQTFAGNVAPVGMTRHFLIDVPLDDIPPGEAWVWDNMRASENLRRYLVDEADIPLMSLNQIEGLFATREEWNTLYKRLPVLEACAACFPDPVQSTPALEEFLPVTFFRRFGDGRFTNICHMLWDPIRELTFPDLVAFSEKLPAHMCQVKWFSRDADSMPTAAISRDWSRALLAALSSEPTPSASHEWFRNRALACHFHEAMKIQEYYTPLTRAWRTDARWGRVQWLIATTLHTGDTQDIPGIPEASAGSGEKKQRSVAWLKGTPQLHRDMEVEAILAEDGHATTLTLNAAPVGRRPGQHEWSESKAHLFLSPLQSDKAQVFRVSLTRPFKEATAQLLMSTQRSDGVTESAWPPVLQEDEGDRRHFYFLRPHHHLGGIWIGIPMFENTSIQLELSFGIVPV</sequence>
<reference evidence="2 3" key="1">
    <citation type="journal article" date="2014" name="Genome Biol. Evol.">
        <title>Acetic acid bacteria genomes reveal functional traits for adaptation to life in insect guts.</title>
        <authorList>
            <person name="Chouaia B."/>
            <person name="Gaiarsa S."/>
            <person name="Crotti E."/>
            <person name="Comandatore F."/>
            <person name="Degli Esposti M."/>
            <person name="Ricci I."/>
            <person name="Alma A."/>
            <person name="Favia G."/>
            <person name="Bandi C."/>
            <person name="Daffonchio D."/>
        </authorList>
    </citation>
    <scope>NUCLEOTIDE SEQUENCE [LARGE SCALE GENOMIC DNA]</scope>
    <source>
        <strain evidence="2 3">SF2.1</strain>
    </source>
</reference>
<dbReference type="AlphaFoldDB" id="A0A060QEU9"/>
<evidence type="ECO:0000259" key="1">
    <source>
        <dbReference type="PROSITE" id="PS50022"/>
    </source>
</evidence>
<accession>A0A060QEU9</accession>
<reference evidence="2 3" key="2">
    <citation type="journal article" date="2014" name="PLoS ONE">
        <title>Evolution of mitochondria reconstructed from the energy metabolism of living bacteria.</title>
        <authorList>
            <person name="Degli Esposti M."/>
            <person name="Chouaia B."/>
            <person name="Comandatore F."/>
            <person name="Crotti E."/>
            <person name="Sassera D."/>
            <person name="Lievens P.M."/>
            <person name="Daffonchio D."/>
            <person name="Bandi C."/>
        </authorList>
    </citation>
    <scope>NUCLEOTIDE SEQUENCE [LARGE SCALE GENOMIC DNA]</scope>
    <source>
        <strain evidence="2 3">SF2.1</strain>
    </source>
</reference>
<dbReference type="Proteomes" id="UP000027583">
    <property type="component" value="Unassembled WGS sequence"/>
</dbReference>
<dbReference type="EMBL" id="CBLX010000009">
    <property type="protein sequence ID" value="CDG39465.1"/>
    <property type="molecule type" value="Genomic_DNA"/>
</dbReference>
<protein>
    <recommendedName>
        <fullName evidence="1">F5/8 type C domain-containing protein</fullName>
    </recommendedName>
</protein>
<organism evidence="2 3">
    <name type="scientific">Asaia bogorensis</name>
    <dbReference type="NCBI Taxonomy" id="91915"/>
    <lineage>
        <taxon>Bacteria</taxon>
        <taxon>Pseudomonadati</taxon>
        <taxon>Pseudomonadota</taxon>
        <taxon>Alphaproteobacteria</taxon>
        <taxon>Acetobacterales</taxon>
        <taxon>Acetobacteraceae</taxon>
        <taxon>Asaia</taxon>
    </lineage>
</organism>
<comment type="caution">
    <text evidence="2">The sequence shown here is derived from an EMBL/GenBank/DDBJ whole genome shotgun (WGS) entry which is preliminary data.</text>
</comment>
<dbReference type="PANTHER" id="PTHR45713:SF6">
    <property type="entry name" value="F5_8 TYPE C DOMAIN-CONTAINING PROTEIN"/>
    <property type="match status" value="1"/>
</dbReference>
<gene>
    <name evidence="2" type="ORF">ASAP_1420</name>
</gene>
<dbReference type="eggNOG" id="COG2518">
    <property type="taxonomic scope" value="Bacteria"/>
</dbReference>